<name>A0A952AJN1_9BACT</name>
<dbReference type="Gene3D" id="2.40.300.10">
    <property type="entry name" value="Head decoration protein D"/>
    <property type="match status" value="1"/>
</dbReference>
<evidence type="ECO:0000313" key="2">
    <source>
        <dbReference type="Proteomes" id="UP000781173"/>
    </source>
</evidence>
<dbReference type="EMBL" id="JACFOF010000001">
    <property type="protein sequence ID" value="MBW7953245.1"/>
    <property type="molecule type" value="Genomic_DNA"/>
</dbReference>
<sequence>QTGANLELSAGGSYLVYINDALQVAGGNASITGGNSLIVSGTTPGNIVIDNTTTGATANSGAVILRGNYFNVSDSEIDMRLLLNIVSDTDYRLSFYNSAQASEVGSIDQSGNLQISGRLNLGTNTSDLLSVGTTGASANGDLYWGEDLICMVSQPNCGIAFGGSSLFTDGGAITYLTQTADNFAVGANNTLVAPFSVDVAANLVRIGDGANDSNDPTIQFYASDATNSGSIVFLDSDTFEFAGADVYVSGGDLLIGSTTSTIADSGFVLNGNDLFVAGDLGVEGNIYSDGNLYIQTDVNTASGDALIQFGGTSPQVLAWRSSLTGFEISNSLMPSTNESFNLGSNTRRFQELFLGPSTLHIGTSTTDEGAISYNTSTNVLSIISTGDLALQSSGGKVGIGGVTAPTAFLDIAASTSSNAQINLSPGTNPSSPGSGDLWFNGTSLNFYDGSQTVDLLAGTGSLFTDSGTFTYLTSTSDNFVLGASADTGPFFFQPSTGRLRLNTTGSAAGIEIGNDTYLYDGGTQLLVTSSNLQVDQQLRVISTGSSGGLVIGNDTNLYDAGTNLLATDDNFRVGGDLTVQGTTPFNMIIDNSTTGSTANSGALILRGNYYNAGDNEIDMRVLLSITSDTNYALSFVNDLSTEVARLDNSGNLQIDGRLNLGTNSSDVLSVGTTGIGANGDLYWGEDLLCDVSEANCGISFGGGSLFTDSGSISYLTQTTDDFAVGGSTLGAAFSVDVSDNTVRIGTGSTANAVLNMFASDGDTGAITFTTDDRWEFTGGDILLASDRSMFFGSNADFFMRYDNATDQRFEFGFGANQFGYINDVASETYGDFLFGGTTTLGTQLDGSETALYVNPASGFSGNLLELAIDGTEIFTVSSVGITANVPATFTSIGDVQIANDIVFTNSTASYIKSDSPLYIVAGDLASDEDLILRANNNGYVVVDDRLEVTEFIHLGSSNPNNFLSTVAQANAATDNLYWGDKLVCNASQPNCGFNPLLTDAGTVTYLTSTTDNFAIGGTGLTAAFSVDVNNNLVRVGVGSGSNGKIDFYSANGNTGRLEYTNADTLELNDANFVFNQNGAAVDFIIEGDTDSYLINASGGTDRVGIGVQNPDAWLDIKAATTASAQINLSSSSGVNPSAPVNGDLWWNGTNLYFYNGSSNIDLLAGALWTNGTNGYFSNTEAIIIGADAAFSYVSTPSAGDMRVTDDLEVGDRVYVGGDLIVGASTSATSTIAHGSFSLSGDDMFVAGLLGVEGGIFTDGDLYLQTDQDTTASGDITINFGGTNTETLKWNGTDSEFQLSDSITVSGNIVISGTSAGIVYANVATGNAPTCDSSTVGTTIYNRDSGENGSIYLCRQNSSNNYEWVDMTNGSGTPDIAEYVKTDDTSISAGDIVSVSNKQHEDENLYNRFLVEKATTSSRNNVLGIISTNPGLVLNPSTPDNKLDLAYFKPLALAGRVPVKISTESQDISIGDPISVSSNAGRGQKATSRGMIIGTALEAWTKESGKISILVMINNTWFDPSDENSIAIGSNGYGVIRFNPETGKFEFDADGDGIPEFVMGEDSSSLAFDPEIEAPDQSEAPIIKPIDPIVINNTISVESTNEMFFAKEEELVLPGQVVSYTDNPLEVSKSNNLNSNLIAGVASVSPKVNIDKLVNGSTASVPTLMRGSSIVYISEENGPIKRGDFLAPASIPGYVMRATKPGMVVGRALEDFDSTFFTAGDSELVRENIVNYKIEAYDYIDELIRQGLSNEDAQTLLNLVNNELYKELNIEDEKARILAEMIQEEATVLPEIGRINAYVSPIYVGSEVFGERNNGISALQIESFTLANGDNLFEIIDNPGSTSLAISIDQLVVKGALVVEGDLDVLGVFYANEAVTNSLLIERKLSLGTGQNQAAGKAVISAGSVRVEVNNIQVNSDSIVQLTANQFVQYRVVNIKPGVGFTIEIENSIDTDTIFNYFIIN</sequence>
<feature type="non-terminal residue" evidence="1">
    <location>
        <position position="1"/>
    </location>
</feature>
<dbReference type="Proteomes" id="UP000781173">
    <property type="component" value="Unassembled WGS sequence"/>
</dbReference>
<protein>
    <submittedName>
        <fullName evidence="1">Uncharacterized protein</fullName>
    </submittedName>
</protein>
<organism evidence="1 2">
    <name type="scientific">Candidatus Dojkabacteria bacterium</name>
    <dbReference type="NCBI Taxonomy" id="2099670"/>
    <lineage>
        <taxon>Bacteria</taxon>
        <taxon>Candidatus Dojkabacteria</taxon>
    </lineage>
</organism>
<comment type="caution">
    <text evidence="1">The sequence shown here is derived from an EMBL/GenBank/DDBJ whole genome shotgun (WGS) entry which is preliminary data.</text>
</comment>
<reference evidence="1" key="1">
    <citation type="journal article" date="2022" name="ISME J.">
        <title>A general approach to explore prokaryotic protein glycosylation reveals the unique surface layer modulation of an anammox bacterium.</title>
        <authorList>
            <person name="Pabst M."/>
            <person name="Grouzdev D.S."/>
            <person name="Lawson C.E."/>
            <person name="Kleikamp H.B.C."/>
            <person name="de Ram C."/>
            <person name="Louwen R."/>
            <person name="Lin Y.M."/>
            <person name="Lucker S."/>
            <person name="van Loosdrecht M.C.M."/>
            <person name="Laureni M."/>
        </authorList>
    </citation>
    <scope>NUCLEOTIDE SEQUENCE</scope>
    <source>
        <strain evidence="1">BROCD043</strain>
    </source>
</reference>
<gene>
    <name evidence="1" type="ORF">H3C67_00450</name>
</gene>
<evidence type="ECO:0000313" key="1">
    <source>
        <dbReference type="EMBL" id="MBW7953245.1"/>
    </source>
</evidence>
<proteinExistence type="predicted"/>
<accession>A0A952AJN1</accession>